<keyword evidence="6" id="KW-0472">Membrane</keyword>
<protein>
    <submittedName>
        <fullName evidence="9">Outer membrane protein transport protein</fullName>
    </submittedName>
</protein>
<evidence type="ECO:0000256" key="6">
    <source>
        <dbReference type="ARBA" id="ARBA00023136"/>
    </source>
</evidence>
<comment type="subcellular location">
    <subcellularLocation>
        <location evidence="1">Cell outer membrane</location>
        <topology evidence="1">Multi-pass membrane protein</topology>
    </subcellularLocation>
</comment>
<gene>
    <name evidence="9" type="ORF">M3P05_00055</name>
</gene>
<proteinExistence type="inferred from homology"/>
<accession>A0ABT0PAB4</accession>
<evidence type="ECO:0000256" key="7">
    <source>
        <dbReference type="ARBA" id="ARBA00023237"/>
    </source>
</evidence>
<evidence type="ECO:0000256" key="8">
    <source>
        <dbReference type="SAM" id="SignalP"/>
    </source>
</evidence>
<evidence type="ECO:0000256" key="3">
    <source>
        <dbReference type="ARBA" id="ARBA00022452"/>
    </source>
</evidence>
<dbReference type="PANTHER" id="PTHR35093:SF8">
    <property type="entry name" value="OUTER MEMBRANE PROTEIN NMB0088-RELATED"/>
    <property type="match status" value="1"/>
</dbReference>
<dbReference type="SUPFAM" id="SSF56935">
    <property type="entry name" value="Porins"/>
    <property type="match status" value="1"/>
</dbReference>
<keyword evidence="10" id="KW-1185">Reference proteome</keyword>
<comment type="caution">
    <text evidence="9">The sequence shown here is derived from an EMBL/GenBank/DDBJ whole genome shotgun (WGS) entry which is preliminary data.</text>
</comment>
<dbReference type="Pfam" id="PF03349">
    <property type="entry name" value="Toluene_X"/>
    <property type="match status" value="1"/>
</dbReference>
<comment type="similarity">
    <text evidence="2">Belongs to the OmpP1/FadL family.</text>
</comment>
<sequence length="430" mass="45669">MKGSSTRRHLFLVSSLALAVSAGNAFAGGYEKATLWDAKYSALAGAAVSSVNDSSAVYYNPAGLAFAEQNDVSLHVSPTFSRIDGPAEGSGSFVKGKTQFSPVGGFTGLYKLNDKTTLGYGIYAAGGSASEYDVTVGSSATSLSGKYSTDIKVLESGLALGYSLNNNWSLGATYRLTYAYADINLMSAAQGIGIQASYNDMSGWHKSGVRVGAMFRSDDNRWGWGINYRSEVQIKAEGKASYNNALGKPLARNQPAPFKGKDATAATALPMQIATGVDYRVADDLTLFGEVTFSKYSTNKSIEFDSDEQALVVPQIPQKWDDQYSYRIAAEYTGIADWALRGGYIYTTGLVPEEYAAVTFSTPAAAHTVTFGAGTAIMDDKLELDFAADYSLVKNNDVKGGGAVSATSKAPAGKYQSQALSIHMSATYKY</sequence>
<keyword evidence="7" id="KW-0998">Cell outer membrane</keyword>
<dbReference type="EMBL" id="JAMFLX010000001">
    <property type="protein sequence ID" value="MCL6268340.1"/>
    <property type="molecule type" value="Genomic_DNA"/>
</dbReference>
<evidence type="ECO:0000256" key="1">
    <source>
        <dbReference type="ARBA" id="ARBA00004571"/>
    </source>
</evidence>
<dbReference type="RefSeq" id="WP_249697170.1">
    <property type="nucleotide sequence ID" value="NZ_JAMFLX010000001.1"/>
</dbReference>
<dbReference type="InterPro" id="IPR005017">
    <property type="entry name" value="OMPP1/FadL/TodX"/>
</dbReference>
<feature type="signal peptide" evidence="8">
    <location>
        <begin position="1"/>
        <end position="27"/>
    </location>
</feature>
<evidence type="ECO:0000256" key="5">
    <source>
        <dbReference type="ARBA" id="ARBA00022729"/>
    </source>
</evidence>
<keyword evidence="5 8" id="KW-0732">Signal</keyword>
<evidence type="ECO:0000256" key="4">
    <source>
        <dbReference type="ARBA" id="ARBA00022692"/>
    </source>
</evidence>
<evidence type="ECO:0000256" key="2">
    <source>
        <dbReference type="ARBA" id="ARBA00008163"/>
    </source>
</evidence>
<name>A0ABT0PAB4_9GAMM</name>
<evidence type="ECO:0000313" key="9">
    <source>
        <dbReference type="EMBL" id="MCL6268340.1"/>
    </source>
</evidence>
<feature type="chain" id="PRO_5045798495" evidence="8">
    <location>
        <begin position="28"/>
        <end position="430"/>
    </location>
</feature>
<keyword evidence="3" id="KW-1134">Transmembrane beta strand</keyword>
<dbReference type="Gene3D" id="2.40.160.60">
    <property type="entry name" value="Outer membrane protein transport protein (OMPP1/FadL/TodX)"/>
    <property type="match status" value="1"/>
</dbReference>
<dbReference type="Proteomes" id="UP001203338">
    <property type="component" value="Unassembled WGS sequence"/>
</dbReference>
<reference evidence="9 10" key="1">
    <citation type="submission" date="2022-05" db="EMBL/GenBank/DDBJ databases">
        <authorList>
            <person name="Park J.-S."/>
        </authorList>
    </citation>
    <scope>NUCLEOTIDE SEQUENCE [LARGE SCALE GENOMIC DNA]</scope>
    <source>
        <strain evidence="9 10">2012CJ34-2</strain>
    </source>
</reference>
<keyword evidence="4" id="KW-0812">Transmembrane</keyword>
<evidence type="ECO:0000313" key="10">
    <source>
        <dbReference type="Proteomes" id="UP001203338"/>
    </source>
</evidence>
<organism evidence="9 10">
    <name type="scientific">Parendozoicomonas callyspongiae</name>
    <dbReference type="NCBI Taxonomy" id="2942213"/>
    <lineage>
        <taxon>Bacteria</taxon>
        <taxon>Pseudomonadati</taxon>
        <taxon>Pseudomonadota</taxon>
        <taxon>Gammaproteobacteria</taxon>
        <taxon>Oceanospirillales</taxon>
        <taxon>Endozoicomonadaceae</taxon>
        <taxon>Parendozoicomonas</taxon>
    </lineage>
</organism>
<dbReference type="PANTHER" id="PTHR35093">
    <property type="entry name" value="OUTER MEMBRANE PROTEIN NMB0088-RELATED"/>
    <property type="match status" value="1"/>
</dbReference>